<evidence type="ECO:0000256" key="7">
    <source>
        <dbReference type="SAM" id="Phobius"/>
    </source>
</evidence>
<keyword evidence="5 7" id="KW-1133">Transmembrane helix</keyword>
<comment type="subcellular location">
    <subcellularLocation>
        <location evidence="1">Cell membrane</location>
        <topology evidence="1">Multi-pass membrane protein</topology>
    </subcellularLocation>
</comment>
<dbReference type="Pfam" id="PF04226">
    <property type="entry name" value="Transgly_assoc"/>
    <property type="match status" value="1"/>
</dbReference>
<keyword evidence="4 7" id="KW-0812">Transmembrane</keyword>
<dbReference type="InterPro" id="IPR007341">
    <property type="entry name" value="Transgly_assoc"/>
</dbReference>
<evidence type="ECO:0000313" key="8">
    <source>
        <dbReference type="EMBL" id="MCH6171258.1"/>
    </source>
</evidence>
<reference evidence="8 9" key="1">
    <citation type="submission" date="2022-03" db="EMBL/GenBank/DDBJ databases">
        <title>Pseudonocardia alaer sp. nov., a novel actinomycete isolated from reed forest soil.</title>
        <authorList>
            <person name="Wang L."/>
        </authorList>
    </citation>
    <scope>NUCLEOTIDE SEQUENCE [LARGE SCALE GENOMIC DNA]</scope>
    <source>
        <strain evidence="8 9">Y-16303</strain>
    </source>
</reference>
<accession>A0ABS9TRS2</accession>
<name>A0ABS9TRS2_9PSEU</name>
<evidence type="ECO:0000256" key="4">
    <source>
        <dbReference type="ARBA" id="ARBA00022692"/>
    </source>
</evidence>
<dbReference type="RefSeq" id="WP_241042066.1">
    <property type="nucleotide sequence ID" value="NZ_BAAAJF010000010.1"/>
</dbReference>
<keyword evidence="9" id="KW-1185">Reference proteome</keyword>
<protein>
    <submittedName>
        <fullName evidence="8">GlsB/YeaQ/YmgE family stress response membrane protein</fullName>
    </submittedName>
</protein>
<evidence type="ECO:0000256" key="3">
    <source>
        <dbReference type="ARBA" id="ARBA00022475"/>
    </source>
</evidence>
<evidence type="ECO:0000313" key="9">
    <source>
        <dbReference type="Proteomes" id="UP001299970"/>
    </source>
</evidence>
<sequence>MSGPTSWLVSIVLGLIGAVVGYFIFTVVLGIGDRDIFDWGGVLSALIGTIIVLPLATWGLNWISQQRVARRPS</sequence>
<keyword evidence="6 7" id="KW-0472">Membrane</keyword>
<dbReference type="Proteomes" id="UP001299970">
    <property type="component" value="Unassembled WGS sequence"/>
</dbReference>
<comment type="caution">
    <text evidence="8">The sequence shown here is derived from an EMBL/GenBank/DDBJ whole genome shotgun (WGS) entry which is preliminary data.</text>
</comment>
<feature type="transmembrane region" description="Helical" evidence="7">
    <location>
        <begin position="7"/>
        <end position="31"/>
    </location>
</feature>
<comment type="similarity">
    <text evidence="2">Belongs to the UPF0410 family.</text>
</comment>
<feature type="transmembrane region" description="Helical" evidence="7">
    <location>
        <begin position="43"/>
        <end position="63"/>
    </location>
</feature>
<proteinExistence type="inferred from homology"/>
<evidence type="ECO:0000256" key="2">
    <source>
        <dbReference type="ARBA" id="ARBA00011006"/>
    </source>
</evidence>
<dbReference type="EMBL" id="JAKXMK010000041">
    <property type="protein sequence ID" value="MCH6171258.1"/>
    <property type="molecule type" value="Genomic_DNA"/>
</dbReference>
<evidence type="ECO:0000256" key="6">
    <source>
        <dbReference type="ARBA" id="ARBA00023136"/>
    </source>
</evidence>
<evidence type="ECO:0000256" key="5">
    <source>
        <dbReference type="ARBA" id="ARBA00022989"/>
    </source>
</evidence>
<organism evidence="8 9">
    <name type="scientific">Pseudonocardia alaniniphila</name>
    <dbReference type="NCBI Taxonomy" id="75291"/>
    <lineage>
        <taxon>Bacteria</taxon>
        <taxon>Bacillati</taxon>
        <taxon>Actinomycetota</taxon>
        <taxon>Actinomycetes</taxon>
        <taxon>Pseudonocardiales</taxon>
        <taxon>Pseudonocardiaceae</taxon>
        <taxon>Pseudonocardia</taxon>
    </lineage>
</organism>
<gene>
    <name evidence="8" type="ORF">MMF94_36630</name>
</gene>
<keyword evidence="3" id="KW-1003">Cell membrane</keyword>
<evidence type="ECO:0000256" key="1">
    <source>
        <dbReference type="ARBA" id="ARBA00004651"/>
    </source>
</evidence>